<dbReference type="InterPro" id="IPR056884">
    <property type="entry name" value="NPHP3-like_N"/>
</dbReference>
<evidence type="ECO:0000259" key="2">
    <source>
        <dbReference type="Pfam" id="PF24883"/>
    </source>
</evidence>
<keyword evidence="4" id="KW-1185">Reference proteome</keyword>
<name>A0A428PLE6_9HYPO</name>
<dbReference type="AlphaFoldDB" id="A0A428PLE6"/>
<keyword evidence="1" id="KW-0677">Repeat</keyword>
<evidence type="ECO:0000313" key="3">
    <source>
        <dbReference type="EMBL" id="RSL53881.1"/>
    </source>
</evidence>
<dbReference type="EMBL" id="NKCL01000723">
    <property type="protein sequence ID" value="RSL53881.1"/>
    <property type="molecule type" value="Genomic_DNA"/>
</dbReference>
<accession>A0A428PLE6</accession>
<dbReference type="Gene3D" id="1.25.40.10">
    <property type="entry name" value="Tetratricopeptide repeat domain"/>
    <property type="match status" value="2"/>
</dbReference>
<comment type="caution">
    <text evidence="3">The sequence shown here is derived from an EMBL/GenBank/DDBJ whole genome shotgun (WGS) entry which is preliminary data.</text>
</comment>
<dbReference type="PANTHER" id="PTHR10039:SF14">
    <property type="entry name" value="NACHT DOMAIN-CONTAINING PROTEIN"/>
    <property type="match status" value="1"/>
</dbReference>
<gene>
    <name evidence="3" type="ORF">CEP51_014808</name>
</gene>
<dbReference type="Pfam" id="PF24883">
    <property type="entry name" value="NPHP3_N"/>
    <property type="match status" value="1"/>
</dbReference>
<organism evidence="3 4">
    <name type="scientific">Fusarium floridanum</name>
    <dbReference type="NCBI Taxonomy" id="1325733"/>
    <lineage>
        <taxon>Eukaryota</taxon>
        <taxon>Fungi</taxon>
        <taxon>Dikarya</taxon>
        <taxon>Ascomycota</taxon>
        <taxon>Pezizomycotina</taxon>
        <taxon>Sordariomycetes</taxon>
        <taxon>Hypocreomycetidae</taxon>
        <taxon>Hypocreales</taxon>
        <taxon>Nectriaceae</taxon>
        <taxon>Fusarium</taxon>
        <taxon>Fusarium solani species complex</taxon>
    </lineage>
</organism>
<sequence>MCLAASILDQLLPRDWETQTQKHVFERLVPSYNQYRLHSNDCPFEDLWDHCASLLKSEARFILVIDALDECIFDRAGQEADFLDRILDLLSTTPGGRIVIFSRPCPVLGVGVTLDLEENEIRISTEDTLPEINAFCDSASAKLPLPKELQLKVANRARADAQGSFLWATLFLQEFTNVLDKAHVMEILDKFPDNCWERYAKTWRDGIRELEPQVQESCRSMLLILLGARSKFSLEDIEDSLDLLPNSAQRISKYCQPLVLVVDGVLQLSHASVRDFLLNDDNKTQTAYISISKSEPDEALARTCLEYLLRKDYAQTDRIGQRLRRNVGLGGSTERLEQNFYNYAARNWYIHLAALSSPGPSLLKLAEEFLHAIQFTYWAEYSYTDAGDFQAIRSTEIALHVWMKNLSDDDRALLYLNDYFERPYKDLSRAYKEKSDDKVLQWLALMHLGFYYFDKGKMTEMTQVRQKVATGLSELLGRCNPLALRARSDAAYTFLFNGDLREAQRLYAEVYDDQRKVLDNDDPSLFFTLIYQGQVEYLMTHSSKALDILTSAAAGFLRTSGPESNGFLITQLWSAVADASVGHTSQAIKMMEYVREKREERYGPDDSFGMATKIFVGDLYRKLEKKEEALANIEPGFEFRRGFWPKSHFLTIDTSLVLATTYRDFGMNHLAEKTVDDLESHGNLEREENYIRLCQARHLRGLLLFDGGHVDQAITVLDALLIQYGHEDSNNRALQWVRLDLAGMLRYRGREGDERLASSLFDGIVTDGGDREPDPPLWLRISEAALRLVRDGKLDAAGELLREEKLRWTREEDLWMRLGMPAADTGWMKPPRGLGVHAPGSGWVVVLPGE</sequence>
<feature type="domain" description="Nephrocystin 3-like N-terminal" evidence="2">
    <location>
        <begin position="5"/>
        <end position="103"/>
    </location>
</feature>
<proteinExistence type="predicted"/>
<evidence type="ECO:0000256" key="1">
    <source>
        <dbReference type="ARBA" id="ARBA00022737"/>
    </source>
</evidence>
<dbReference type="SUPFAM" id="SSF48452">
    <property type="entry name" value="TPR-like"/>
    <property type="match status" value="2"/>
</dbReference>
<reference evidence="3 4" key="1">
    <citation type="submission" date="2017-06" db="EMBL/GenBank/DDBJ databases">
        <title>Comparative genomic analysis of Ambrosia Fusariam Clade fungi.</title>
        <authorList>
            <person name="Stajich J.E."/>
            <person name="Carrillo J."/>
            <person name="Kijimoto T."/>
            <person name="Eskalen A."/>
            <person name="O'Donnell K."/>
            <person name="Kasson M."/>
        </authorList>
    </citation>
    <scope>NUCLEOTIDE SEQUENCE [LARGE SCALE GENOMIC DNA]</scope>
    <source>
        <strain evidence="3 4">NRRL62606</strain>
    </source>
</reference>
<evidence type="ECO:0000313" key="4">
    <source>
        <dbReference type="Proteomes" id="UP000287972"/>
    </source>
</evidence>
<dbReference type="PANTHER" id="PTHR10039">
    <property type="entry name" value="AMELOGENIN"/>
    <property type="match status" value="1"/>
</dbReference>
<dbReference type="Proteomes" id="UP000287972">
    <property type="component" value="Unassembled WGS sequence"/>
</dbReference>
<dbReference type="InterPro" id="IPR011990">
    <property type="entry name" value="TPR-like_helical_dom_sf"/>
</dbReference>
<protein>
    <recommendedName>
        <fullName evidence="2">Nephrocystin 3-like N-terminal domain-containing protein</fullName>
    </recommendedName>
</protein>